<feature type="transmembrane region" description="Helical" evidence="1">
    <location>
        <begin position="131"/>
        <end position="152"/>
    </location>
</feature>
<keyword evidence="1" id="KW-0812">Transmembrane</keyword>
<dbReference type="Proteomes" id="UP000194360">
    <property type="component" value="Unassembled WGS sequence"/>
</dbReference>
<evidence type="ECO:0000256" key="1">
    <source>
        <dbReference type="SAM" id="Phobius"/>
    </source>
</evidence>
<gene>
    <name evidence="2" type="ORF">BG845_01932</name>
</gene>
<organism evidence="2 3">
    <name type="scientific">Pseudonocardia autotrophica</name>
    <name type="common">Amycolata autotrophica</name>
    <name type="synonym">Nocardia autotrophica</name>
    <dbReference type="NCBI Taxonomy" id="2074"/>
    <lineage>
        <taxon>Bacteria</taxon>
        <taxon>Bacillati</taxon>
        <taxon>Actinomycetota</taxon>
        <taxon>Actinomycetes</taxon>
        <taxon>Pseudonocardiales</taxon>
        <taxon>Pseudonocardiaceae</taxon>
        <taxon>Pseudonocardia</taxon>
    </lineage>
</organism>
<evidence type="ECO:0000313" key="3">
    <source>
        <dbReference type="Proteomes" id="UP000194360"/>
    </source>
</evidence>
<keyword evidence="3" id="KW-1185">Reference proteome</keyword>
<dbReference type="InterPro" id="IPR046498">
    <property type="entry name" value="Rv1476-like"/>
</dbReference>
<sequence length="249" mass="26590">MMPGRTPLHGVLYLQPQNTDAILDDLADNGVAAPGDQSELAAVVESAAAEHDLALSVVVVPQADGQAELIELANAVRSERGGTVLVLSPEYTAAASDTYGNVDQFVDGLPGSDVQATEQFVGELTDPGPPWLGIGIVAVLLVALVAGGGRWWELRRRRRRDAAALAAEGERLRAEVAEMADEVLSIESRTALLEDAGLGTEYSTVAVEYRDVVHEVEQDPRDRRAANTLATRVRALHDRVQALDLATRP</sequence>
<dbReference type="AlphaFoldDB" id="A0A1Y2N2M0"/>
<reference evidence="2 3" key="1">
    <citation type="submission" date="2016-09" db="EMBL/GenBank/DDBJ databases">
        <title>Pseudonocardia autotrophica DSM535, a candidate organism with high potential of specific P450 cytochromes.</title>
        <authorList>
            <person name="Grumaz C."/>
            <person name="Vainshtein Y."/>
            <person name="Kirstahler P."/>
            <person name="Sohn K."/>
        </authorList>
    </citation>
    <scope>NUCLEOTIDE SEQUENCE [LARGE SCALE GENOMIC DNA]</scope>
    <source>
        <strain evidence="2 3">DSM 535</strain>
    </source>
</reference>
<proteinExistence type="predicted"/>
<accession>A0A1Y2N2M0</accession>
<evidence type="ECO:0000313" key="2">
    <source>
        <dbReference type="EMBL" id="OSY41441.1"/>
    </source>
</evidence>
<keyword evidence="1" id="KW-1133">Transmembrane helix</keyword>
<protein>
    <submittedName>
        <fullName evidence="2">Uncharacterized protein</fullName>
    </submittedName>
</protein>
<dbReference type="STRING" id="2074.BG845_01932"/>
<keyword evidence="1" id="KW-0472">Membrane</keyword>
<name>A0A1Y2N2M0_PSEAH</name>
<comment type="caution">
    <text evidence="2">The sequence shown here is derived from an EMBL/GenBank/DDBJ whole genome shotgun (WGS) entry which is preliminary data.</text>
</comment>
<dbReference type="Pfam" id="PF20381">
    <property type="entry name" value="Rv1476"/>
    <property type="match status" value="1"/>
</dbReference>
<dbReference type="EMBL" id="MIGB01000008">
    <property type="protein sequence ID" value="OSY41441.1"/>
    <property type="molecule type" value="Genomic_DNA"/>
</dbReference>